<protein>
    <submittedName>
        <fullName evidence="2">Uncharacterized protein</fullName>
    </submittedName>
</protein>
<name>A0A135V4K3_9PEZI</name>
<evidence type="ECO:0000313" key="2">
    <source>
        <dbReference type="EMBL" id="KXH67585.1"/>
    </source>
</evidence>
<dbReference type="AlphaFoldDB" id="A0A135V4K3"/>
<feature type="compositionally biased region" description="Low complexity" evidence="1">
    <location>
        <begin position="92"/>
        <end position="104"/>
    </location>
</feature>
<dbReference type="Proteomes" id="UP000070121">
    <property type="component" value="Unassembled WGS sequence"/>
</dbReference>
<organism evidence="2 3">
    <name type="scientific">Colletotrichum salicis</name>
    <dbReference type="NCBI Taxonomy" id="1209931"/>
    <lineage>
        <taxon>Eukaryota</taxon>
        <taxon>Fungi</taxon>
        <taxon>Dikarya</taxon>
        <taxon>Ascomycota</taxon>
        <taxon>Pezizomycotina</taxon>
        <taxon>Sordariomycetes</taxon>
        <taxon>Hypocreomycetidae</taxon>
        <taxon>Glomerellales</taxon>
        <taxon>Glomerellaceae</taxon>
        <taxon>Colletotrichum</taxon>
        <taxon>Colletotrichum acutatum species complex</taxon>
    </lineage>
</organism>
<evidence type="ECO:0000256" key="1">
    <source>
        <dbReference type="SAM" id="MobiDB-lite"/>
    </source>
</evidence>
<comment type="caution">
    <text evidence="2">The sequence shown here is derived from an EMBL/GenBank/DDBJ whole genome shotgun (WGS) entry which is preliminary data.</text>
</comment>
<reference evidence="2 3" key="1">
    <citation type="submission" date="2014-02" db="EMBL/GenBank/DDBJ databases">
        <title>The genome sequence of Colletotrichum salicis CBS 607.94.</title>
        <authorList>
            <person name="Baroncelli R."/>
            <person name="Thon M.R."/>
        </authorList>
    </citation>
    <scope>NUCLEOTIDE SEQUENCE [LARGE SCALE GENOMIC DNA]</scope>
    <source>
        <strain evidence="2 3">CBS 607.94</strain>
    </source>
</reference>
<dbReference type="EMBL" id="JFFI01000456">
    <property type="protein sequence ID" value="KXH67585.1"/>
    <property type="molecule type" value="Genomic_DNA"/>
</dbReference>
<evidence type="ECO:0000313" key="3">
    <source>
        <dbReference type="Proteomes" id="UP000070121"/>
    </source>
</evidence>
<feature type="region of interest" description="Disordered" evidence="1">
    <location>
        <begin position="61"/>
        <end position="116"/>
    </location>
</feature>
<accession>A0A135V4K3</accession>
<proteinExistence type="predicted"/>
<keyword evidence="3" id="KW-1185">Reference proteome</keyword>
<gene>
    <name evidence="2" type="ORF">CSAL01_03624</name>
</gene>
<sequence>MQPTARIALDVPFARIRQAPASMSPAPPRPPTFGLPASAVLLRLWENRFNAQSYFKFQPCKVPVPQCGPPQTGRRPKSPPPGPAGPIHLEHSQPQPQKSSLKSSTHGLHSNLTSEKRISVSHQNIYCT</sequence>